<organism evidence="3 4">
    <name type="scientific">Salmo salar</name>
    <name type="common">Atlantic salmon</name>
    <dbReference type="NCBI Taxonomy" id="8030"/>
    <lineage>
        <taxon>Eukaryota</taxon>
        <taxon>Metazoa</taxon>
        <taxon>Chordata</taxon>
        <taxon>Craniata</taxon>
        <taxon>Vertebrata</taxon>
        <taxon>Euteleostomi</taxon>
        <taxon>Actinopterygii</taxon>
        <taxon>Neopterygii</taxon>
        <taxon>Teleostei</taxon>
        <taxon>Protacanthopterygii</taxon>
        <taxon>Salmoniformes</taxon>
        <taxon>Salmonidae</taxon>
        <taxon>Salmoninae</taxon>
        <taxon>Salmo</taxon>
    </lineage>
</organism>
<feature type="transmembrane region" description="Helical" evidence="2">
    <location>
        <begin position="37"/>
        <end position="61"/>
    </location>
</feature>
<accession>A0A1S3KXY9</accession>
<keyword evidence="2" id="KW-0472">Membrane</keyword>
<evidence type="ECO:0000256" key="2">
    <source>
        <dbReference type="SAM" id="Phobius"/>
    </source>
</evidence>
<feature type="compositionally biased region" description="Basic and acidic residues" evidence="1">
    <location>
        <begin position="216"/>
        <end position="226"/>
    </location>
</feature>
<name>A0A1S3KXY9_SALSA</name>
<keyword evidence="2" id="KW-1133">Transmembrane helix</keyword>
<keyword evidence="2" id="KW-0812">Transmembrane</keyword>
<protein>
    <submittedName>
        <fullName evidence="4">Protein huluwa</fullName>
    </submittedName>
</protein>
<dbReference type="KEGG" id="sasa:106562930"/>
<dbReference type="AlphaFoldDB" id="A0A1S3KXY9"/>
<gene>
    <name evidence="4" type="primary">LOC106562930</name>
</gene>
<dbReference type="RefSeq" id="XP_013983523.2">
    <property type="nucleotide sequence ID" value="XM_014128048.2"/>
</dbReference>
<evidence type="ECO:0000256" key="1">
    <source>
        <dbReference type="SAM" id="MobiDB-lite"/>
    </source>
</evidence>
<evidence type="ECO:0000313" key="4">
    <source>
        <dbReference type="RefSeq" id="XP_013983523.2"/>
    </source>
</evidence>
<dbReference type="Proteomes" id="UP001652741">
    <property type="component" value="Chromosome ssa11"/>
</dbReference>
<keyword evidence="3" id="KW-1185">Reference proteome</keyword>
<feature type="region of interest" description="Disordered" evidence="1">
    <location>
        <begin position="191"/>
        <end position="227"/>
    </location>
</feature>
<evidence type="ECO:0000313" key="3">
    <source>
        <dbReference type="Proteomes" id="UP001652741"/>
    </source>
</evidence>
<dbReference type="GeneID" id="106562930"/>
<reference evidence="4" key="1">
    <citation type="submission" date="2025-08" db="UniProtKB">
        <authorList>
            <consortium name="RefSeq"/>
        </authorList>
    </citation>
    <scope>IDENTIFICATION</scope>
</reference>
<proteinExistence type="predicted"/>
<sequence>MRSGIGSYKLYDEMSQIGPSTPPSKLSEGWPITSLRLLIILLVPCVVLLLLFNCLFLGYKLHIFSKKNRKRQDSESILQSTLSTRPRMTKISEAPFFPNRDGTRGYISVSEPILAQPLSSSRTSSNDRAAVEQSIRFVRLGGATGNGGSESLRAPSAILATTADTNSRVDQPRRSSVYSRNKMSWRRSAPILPQSSDSEEELPNLVPPNSPALNDTHSRVTPDQRPMRRCSTMELQYVLNNTGEHKFDMVEFECEYASSIPPETSCFVASDNSSTMGPGLDSDFGASAGVLLRILSADSDGLTNRMWASGMDWDYYDPCYVRERHIPKQKDHKPALHTKHYWV</sequence>